<feature type="transmembrane region" description="Helical" evidence="7">
    <location>
        <begin position="88"/>
        <end position="106"/>
    </location>
</feature>
<evidence type="ECO:0000256" key="4">
    <source>
        <dbReference type="ARBA" id="ARBA00022692"/>
    </source>
</evidence>
<keyword evidence="6 7" id="KW-0472">Membrane</keyword>
<feature type="transmembrane region" description="Helical" evidence="7">
    <location>
        <begin position="146"/>
        <end position="166"/>
    </location>
</feature>
<feature type="transmembrane region" description="Helical" evidence="7">
    <location>
        <begin position="310"/>
        <end position="329"/>
    </location>
</feature>
<dbReference type="GO" id="GO:0005886">
    <property type="term" value="C:plasma membrane"/>
    <property type="evidence" value="ECO:0007669"/>
    <property type="project" value="UniProtKB-SubCell"/>
</dbReference>
<dbReference type="InterPro" id="IPR050171">
    <property type="entry name" value="MFS_Transporters"/>
</dbReference>
<name>A0A1Y5X5J8_KIBAR</name>
<keyword evidence="2" id="KW-0813">Transport</keyword>
<dbReference type="Gene3D" id="1.20.1250.20">
    <property type="entry name" value="MFS general substrate transporter like domains"/>
    <property type="match status" value="1"/>
</dbReference>
<feature type="transmembrane region" description="Helical" evidence="7">
    <location>
        <begin position="172"/>
        <end position="193"/>
    </location>
</feature>
<feature type="transmembrane region" description="Helical" evidence="7">
    <location>
        <begin position="372"/>
        <end position="392"/>
    </location>
</feature>
<evidence type="ECO:0000313" key="10">
    <source>
        <dbReference type="Proteomes" id="UP000192674"/>
    </source>
</evidence>
<reference evidence="9 10" key="1">
    <citation type="submission" date="2017-04" db="EMBL/GenBank/DDBJ databases">
        <authorList>
            <person name="Afonso C.L."/>
            <person name="Miller P.J."/>
            <person name="Scott M.A."/>
            <person name="Spackman E."/>
            <person name="Goraichik I."/>
            <person name="Dimitrov K.M."/>
            <person name="Suarez D.L."/>
            <person name="Swayne D.E."/>
        </authorList>
    </citation>
    <scope>NUCLEOTIDE SEQUENCE [LARGE SCALE GENOMIC DNA]</scope>
    <source>
        <strain evidence="9 10">DSM 43828</strain>
    </source>
</reference>
<evidence type="ECO:0000256" key="7">
    <source>
        <dbReference type="SAM" id="Phobius"/>
    </source>
</evidence>
<feature type="transmembrane region" description="Helical" evidence="7">
    <location>
        <begin position="253"/>
        <end position="273"/>
    </location>
</feature>
<evidence type="ECO:0000256" key="6">
    <source>
        <dbReference type="ARBA" id="ARBA00023136"/>
    </source>
</evidence>
<evidence type="ECO:0000256" key="5">
    <source>
        <dbReference type="ARBA" id="ARBA00022989"/>
    </source>
</evidence>
<dbReference type="InterPro" id="IPR036259">
    <property type="entry name" value="MFS_trans_sf"/>
</dbReference>
<organism evidence="9 10">
    <name type="scientific">Kibdelosporangium aridum</name>
    <dbReference type="NCBI Taxonomy" id="2030"/>
    <lineage>
        <taxon>Bacteria</taxon>
        <taxon>Bacillati</taxon>
        <taxon>Actinomycetota</taxon>
        <taxon>Actinomycetes</taxon>
        <taxon>Pseudonocardiales</taxon>
        <taxon>Pseudonocardiaceae</taxon>
        <taxon>Kibdelosporangium</taxon>
    </lineage>
</organism>
<evidence type="ECO:0000259" key="8">
    <source>
        <dbReference type="PROSITE" id="PS50850"/>
    </source>
</evidence>
<dbReference type="OrthoDB" id="3285778at2"/>
<dbReference type="AlphaFoldDB" id="A0A1Y5X5J8"/>
<dbReference type="PANTHER" id="PTHR23517:SF2">
    <property type="entry name" value="MULTIDRUG RESISTANCE PROTEIN MDTH"/>
    <property type="match status" value="1"/>
</dbReference>
<evidence type="ECO:0000256" key="3">
    <source>
        <dbReference type="ARBA" id="ARBA00022475"/>
    </source>
</evidence>
<feature type="transmembrane region" description="Helical" evidence="7">
    <location>
        <begin position="21"/>
        <end position="44"/>
    </location>
</feature>
<dbReference type="GO" id="GO:0022857">
    <property type="term" value="F:transmembrane transporter activity"/>
    <property type="evidence" value="ECO:0007669"/>
    <property type="project" value="InterPro"/>
</dbReference>
<feature type="transmembrane region" description="Helical" evidence="7">
    <location>
        <begin position="112"/>
        <end position="134"/>
    </location>
</feature>
<dbReference type="InterPro" id="IPR001958">
    <property type="entry name" value="Tet-R_TetA/multi-R_MdtG-like"/>
</dbReference>
<feature type="transmembrane region" description="Helical" evidence="7">
    <location>
        <begin position="285"/>
        <end position="304"/>
    </location>
</feature>
<keyword evidence="4 7" id="KW-0812">Transmembrane</keyword>
<feature type="transmembrane region" description="Helical" evidence="7">
    <location>
        <begin position="341"/>
        <end position="366"/>
    </location>
</feature>
<keyword evidence="3" id="KW-1003">Cell membrane</keyword>
<keyword evidence="5 7" id="KW-1133">Transmembrane helix</keyword>
<gene>
    <name evidence="9" type="ORF">SAMN05661093_01274</name>
</gene>
<protein>
    <submittedName>
        <fullName evidence="9">Predicted arabinose efflux permease, MFS family</fullName>
    </submittedName>
</protein>
<feature type="domain" description="Major facilitator superfamily (MFS) profile" evidence="8">
    <location>
        <begin position="21"/>
        <end position="396"/>
    </location>
</feature>
<feature type="transmembrane region" description="Helical" evidence="7">
    <location>
        <begin position="56"/>
        <end position="76"/>
    </location>
</feature>
<sequence length="399" mass="40926">MTGSVSTRRKTLARFGELAPVVRLLVVTQLLFNIGFFLVLPYLAGHLVEDLALAGWLVGLVLGLRTFSQQGLFLVGGTLTDRFGAKPVILAGCAVRVAGFVLLAVSETLPGVLAGAVLTGFAGALFSPAVEASLAREAGPQLRGTAFAMLAVCGQIGAVTGPLLGALVLTDFGLACWVAAGLFVLIAIGHAWLLPYRPGEHASEPVLAGWREVFGNRVFVVFAVAYSGYLVSYNQLYLALPSELRSVTGGEAALGWLFALASLIIVFGQLPTTAIARRVLGPGRAVAAGFVLMAAAFAVVAVPLPGLLPAVLLVVLLTLGQMLAVPFAQELVPALAGERRLGAHFGFLSSVGGVAVLIGSTASGAVLGLGPVAWLLLALVPLGGAVVLAVLVSRGVLVR</sequence>
<dbReference type="PRINTS" id="PR01035">
    <property type="entry name" value="TCRTETA"/>
</dbReference>
<feature type="transmembrane region" description="Helical" evidence="7">
    <location>
        <begin position="214"/>
        <end position="233"/>
    </location>
</feature>
<dbReference type="Proteomes" id="UP000192674">
    <property type="component" value="Unassembled WGS sequence"/>
</dbReference>
<comment type="subcellular location">
    <subcellularLocation>
        <location evidence="1">Cell membrane</location>
        <topology evidence="1">Multi-pass membrane protein</topology>
    </subcellularLocation>
</comment>
<proteinExistence type="predicted"/>
<evidence type="ECO:0000256" key="2">
    <source>
        <dbReference type="ARBA" id="ARBA00022448"/>
    </source>
</evidence>
<dbReference type="InterPro" id="IPR011701">
    <property type="entry name" value="MFS"/>
</dbReference>
<dbReference type="SUPFAM" id="SSF103473">
    <property type="entry name" value="MFS general substrate transporter"/>
    <property type="match status" value="1"/>
</dbReference>
<dbReference type="PANTHER" id="PTHR23517">
    <property type="entry name" value="RESISTANCE PROTEIN MDTM, PUTATIVE-RELATED-RELATED"/>
    <property type="match status" value="1"/>
</dbReference>
<evidence type="ECO:0000313" key="9">
    <source>
        <dbReference type="EMBL" id="SMC66446.1"/>
    </source>
</evidence>
<accession>A0A1Y5X5J8</accession>
<dbReference type="RefSeq" id="WP_084425037.1">
    <property type="nucleotide sequence ID" value="NZ_FWXV01000001.1"/>
</dbReference>
<dbReference type="EMBL" id="FWXV01000001">
    <property type="protein sequence ID" value="SMC66446.1"/>
    <property type="molecule type" value="Genomic_DNA"/>
</dbReference>
<dbReference type="Pfam" id="PF07690">
    <property type="entry name" value="MFS_1"/>
    <property type="match status" value="1"/>
</dbReference>
<evidence type="ECO:0000256" key="1">
    <source>
        <dbReference type="ARBA" id="ARBA00004651"/>
    </source>
</evidence>
<dbReference type="PROSITE" id="PS50850">
    <property type="entry name" value="MFS"/>
    <property type="match status" value="1"/>
</dbReference>
<dbReference type="InterPro" id="IPR020846">
    <property type="entry name" value="MFS_dom"/>
</dbReference>
<keyword evidence="10" id="KW-1185">Reference proteome</keyword>